<feature type="compositionally biased region" description="Basic and acidic residues" evidence="1">
    <location>
        <begin position="1"/>
        <end position="12"/>
    </location>
</feature>
<gene>
    <name evidence="3" type="ORF">BRCON_1093</name>
</gene>
<evidence type="ECO:0000313" key="4">
    <source>
        <dbReference type="Proteomes" id="UP000262583"/>
    </source>
</evidence>
<protein>
    <recommendedName>
        <fullName evidence="2">NAD-dependent epimerase/dehydratase domain-containing protein</fullName>
    </recommendedName>
</protein>
<evidence type="ECO:0000256" key="1">
    <source>
        <dbReference type="SAM" id="MobiDB-lite"/>
    </source>
</evidence>
<dbReference type="InterPro" id="IPR001509">
    <property type="entry name" value="Epimerase_deHydtase"/>
</dbReference>
<feature type="region of interest" description="Disordered" evidence="1">
    <location>
        <begin position="1"/>
        <end position="20"/>
    </location>
</feature>
<proteinExistence type="predicted"/>
<name>A0A2Z4Y3Z5_SUMC1</name>
<evidence type="ECO:0000259" key="2">
    <source>
        <dbReference type="Pfam" id="PF01370"/>
    </source>
</evidence>
<sequence length="349" mass="38509">MKEFPDELSTEHELEELLSEPTPETVEMFRRLSGDLMILGASGKMGPSLARMAAKAARRAGNPMRVIAVARFSDPQARTLLENDGIETIAVDLLDYEQVLRLPRAKYVLYLVGRKFGRAGTETLTWATNAVVPAYLLEACRGSYVVAFSTGCVYPLVPVQSQGCSEQDPAGPVGEYAWSCLARERVFEFLSTRYDTPVLLYRLNYANAVRYGVLTDLATTIARGEPVDLSVVAVNLIWQGDANNFALRCLEFAKVPPEVLNITGPEKWWIRDLAMEIGRLMNKPVTFCGSPTGVAYLSDASRACELFGAPRVPIQVVTRWTARWVASGKPILGKPTHFQVTDGQFLDPA</sequence>
<accession>A0A2Z4Y3Z5</accession>
<reference evidence="3 4" key="1">
    <citation type="submission" date="2018-05" db="EMBL/GenBank/DDBJ databases">
        <title>A metagenomic window into the 2 km-deep terrestrial subsurface aquifer revealed taxonomically and functionally diverse microbial community comprising novel uncultured bacterial lineages.</title>
        <authorList>
            <person name="Kadnikov V.V."/>
            <person name="Mardanov A.V."/>
            <person name="Beletsky A.V."/>
            <person name="Banks D."/>
            <person name="Pimenov N.V."/>
            <person name="Frank Y.A."/>
            <person name="Karnachuk O.V."/>
            <person name="Ravin N.V."/>
        </authorList>
    </citation>
    <scope>NUCLEOTIDE SEQUENCE [LARGE SCALE GENOMIC DNA]</scope>
    <source>
        <strain evidence="3">BY</strain>
    </source>
</reference>
<dbReference type="KEGG" id="schv:BRCON_1093"/>
<dbReference type="AlphaFoldDB" id="A0A2Z4Y3Z5"/>
<dbReference type="EMBL" id="CP030759">
    <property type="protein sequence ID" value="AXA35870.1"/>
    <property type="molecule type" value="Genomic_DNA"/>
</dbReference>
<organism evidence="3 4">
    <name type="scientific">Sumerlaea chitinivorans</name>
    <dbReference type="NCBI Taxonomy" id="2250252"/>
    <lineage>
        <taxon>Bacteria</taxon>
        <taxon>Candidatus Sumerlaeota</taxon>
        <taxon>Candidatus Sumerlaeia</taxon>
        <taxon>Candidatus Sumerlaeales</taxon>
        <taxon>Candidatus Sumerlaeaceae</taxon>
        <taxon>Candidatus Sumerlaea</taxon>
    </lineage>
</organism>
<dbReference type="Proteomes" id="UP000262583">
    <property type="component" value="Chromosome"/>
</dbReference>
<dbReference type="Pfam" id="PF01370">
    <property type="entry name" value="Epimerase"/>
    <property type="match status" value="1"/>
</dbReference>
<dbReference type="SUPFAM" id="SSF51735">
    <property type="entry name" value="NAD(P)-binding Rossmann-fold domains"/>
    <property type="match status" value="1"/>
</dbReference>
<dbReference type="InterPro" id="IPR036291">
    <property type="entry name" value="NAD(P)-bd_dom_sf"/>
</dbReference>
<evidence type="ECO:0000313" key="3">
    <source>
        <dbReference type="EMBL" id="AXA35870.1"/>
    </source>
</evidence>
<feature type="domain" description="NAD-dependent epimerase/dehydratase" evidence="2">
    <location>
        <begin position="37"/>
        <end position="204"/>
    </location>
</feature>
<dbReference type="Gene3D" id="3.40.50.720">
    <property type="entry name" value="NAD(P)-binding Rossmann-like Domain"/>
    <property type="match status" value="1"/>
</dbReference>